<dbReference type="InterPro" id="IPR037213">
    <property type="entry name" value="Run_dom_sf"/>
</dbReference>
<reference evidence="2 3" key="1">
    <citation type="submission" date="2023-11" db="EMBL/GenBank/DDBJ databases">
        <title>Halocaridina rubra genome assembly.</title>
        <authorList>
            <person name="Smith C."/>
        </authorList>
    </citation>
    <scope>NUCLEOTIDE SEQUENCE [LARGE SCALE GENOMIC DNA]</scope>
    <source>
        <strain evidence="2">EP-1</strain>
        <tissue evidence="2">Whole</tissue>
    </source>
</reference>
<proteinExistence type="predicted"/>
<evidence type="ECO:0000259" key="1">
    <source>
        <dbReference type="Pfam" id="PF02759"/>
    </source>
</evidence>
<keyword evidence="3" id="KW-1185">Reference proteome</keyword>
<dbReference type="SUPFAM" id="SSF140741">
    <property type="entry name" value="RUN domain-like"/>
    <property type="match status" value="1"/>
</dbReference>
<dbReference type="EMBL" id="JAXCGZ010019135">
    <property type="protein sequence ID" value="KAK7066560.1"/>
    <property type="molecule type" value="Genomic_DNA"/>
</dbReference>
<name>A0AAN8WUL0_HALRR</name>
<evidence type="ECO:0000313" key="3">
    <source>
        <dbReference type="Proteomes" id="UP001381693"/>
    </source>
</evidence>
<protein>
    <recommendedName>
        <fullName evidence="1">RUN domain-containing protein</fullName>
    </recommendedName>
</protein>
<dbReference type="Gene3D" id="1.20.58.900">
    <property type="match status" value="1"/>
</dbReference>
<gene>
    <name evidence="2" type="ORF">SK128_017894</name>
</gene>
<comment type="caution">
    <text evidence="2">The sequence shown here is derived from an EMBL/GenBank/DDBJ whole genome shotgun (WGS) entry which is preliminary data.</text>
</comment>
<dbReference type="InterPro" id="IPR004012">
    <property type="entry name" value="Run_dom"/>
</dbReference>
<dbReference type="AlphaFoldDB" id="A0AAN8WUL0"/>
<evidence type="ECO:0000313" key="2">
    <source>
        <dbReference type="EMBL" id="KAK7066560.1"/>
    </source>
</evidence>
<accession>A0AAN8WUL0</accession>
<dbReference type="Pfam" id="PF02759">
    <property type="entry name" value="RUN"/>
    <property type="match status" value="1"/>
</dbReference>
<feature type="domain" description="RUN" evidence="1">
    <location>
        <begin position="20"/>
        <end position="70"/>
    </location>
</feature>
<organism evidence="2 3">
    <name type="scientific">Halocaridina rubra</name>
    <name type="common">Hawaiian red shrimp</name>
    <dbReference type="NCBI Taxonomy" id="373956"/>
    <lineage>
        <taxon>Eukaryota</taxon>
        <taxon>Metazoa</taxon>
        <taxon>Ecdysozoa</taxon>
        <taxon>Arthropoda</taxon>
        <taxon>Crustacea</taxon>
        <taxon>Multicrustacea</taxon>
        <taxon>Malacostraca</taxon>
        <taxon>Eumalacostraca</taxon>
        <taxon>Eucarida</taxon>
        <taxon>Decapoda</taxon>
        <taxon>Pleocyemata</taxon>
        <taxon>Caridea</taxon>
        <taxon>Atyoidea</taxon>
        <taxon>Atyidae</taxon>
        <taxon>Halocaridina</taxon>
    </lineage>
</organism>
<dbReference type="Proteomes" id="UP001381693">
    <property type="component" value="Unassembled WGS sequence"/>
</dbReference>
<sequence length="75" mass="8201">MCLFDLSSPSAFARRESRVFSAVEACLSHGLKRRTLGLFKTSSTTALIHKVGKSYEPASNVSKIVQEIEATDLGR</sequence>